<dbReference type="EMBL" id="JAHFYH010000074">
    <property type="protein sequence ID" value="KAH0215259.1"/>
    <property type="molecule type" value="Genomic_DNA"/>
</dbReference>
<evidence type="ECO:0000313" key="3">
    <source>
        <dbReference type="Proteomes" id="UP000767238"/>
    </source>
</evidence>
<protein>
    <submittedName>
        <fullName evidence="2">Uncharacterized protein</fullName>
    </submittedName>
</protein>
<dbReference type="AlphaFoldDB" id="A0A9P8K5A5"/>
<proteinExistence type="predicted"/>
<organism evidence="2 3">
    <name type="scientific">Aureobasidium melanogenum</name>
    <name type="common">Aureobasidium pullulans var. melanogenum</name>
    <dbReference type="NCBI Taxonomy" id="46634"/>
    <lineage>
        <taxon>Eukaryota</taxon>
        <taxon>Fungi</taxon>
        <taxon>Dikarya</taxon>
        <taxon>Ascomycota</taxon>
        <taxon>Pezizomycotina</taxon>
        <taxon>Dothideomycetes</taxon>
        <taxon>Dothideomycetidae</taxon>
        <taxon>Dothideales</taxon>
        <taxon>Saccotheciaceae</taxon>
        <taxon>Aureobasidium</taxon>
    </lineage>
</organism>
<evidence type="ECO:0000313" key="2">
    <source>
        <dbReference type="EMBL" id="KAH0215259.1"/>
    </source>
</evidence>
<dbReference type="Proteomes" id="UP000767238">
    <property type="component" value="Unassembled WGS sequence"/>
</dbReference>
<feature type="region of interest" description="Disordered" evidence="1">
    <location>
        <begin position="177"/>
        <end position="208"/>
    </location>
</feature>
<comment type="caution">
    <text evidence="2">The sequence shown here is derived from an EMBL/GenBank/DDBJ whole genome shotgun (WGS) entry which is preliminary data.</text>
</comment>
<sequence>MFAKLITGVLSLCGRAQKEELELEPMVWCDSGCAHHHHGQADDALLRAREDERLFKVHGRWCNFKTQAKGWRICLATAVMLEPLENQVRAELTLRAQERCLSREPIQAPEKPQYRNSFKQPNDLVPDWENRMNLPPEDQVSTPGKSAKLRFSSKHLTQKYDVHAPACIIRRAEQNKEPRAVQLDPTASLSLGRVHPKARDKRPSAQDVWAKHRHIVDYTRPSHPSQSAQVRSVSYASQSRFFGNW</sequence>
<feature type="non-terminal residue" evidence="2">
    <location>
        <position position="245"/>
    </location>
</feature>
<gene>
    <name evidence="2" type="ORF">KCV03_g8081</name>
</gene>
<reference evidence="2" key="1">
    <citation type="journal article" date="2021" name="J Fungi (Basel)">
        <title>Virulence traits and population genomics of the black yeast Aureobasidium melanogenum.</title>
        <authorList>
            <person name="Cernosa A."/>
            <person name="Sun X."/>
            <person name="Gostincar C."/>
            <person name="Fang C."/>
            <person name="Gunde-Cimerman N."/>
            <person name="Song Z."/>
        </authorList>
    </citation>
    <scope>NUCLEOTIDE SEQUENCE</scope>
    <source>
        <strain evidence="2">EXF-8016</strain>
    </source>
</reference>
<reference evidence="2" key="2">
    <citation type="submission" date="2021-08" db="EMBL/GenBank/DDBJ databases">
        <authorList>
            <person name="Gostincar C."/>
            <person name="Sun X."/>
            <person name="Song Z."/>
            <person name="Gunde-Cimerman N."/>
        </authorList>
    </citation>
    <scope>NUCLEOTIDE SEQUENCE</scope>
    <source>
        <strain evidence="2">EXF-8016</strain>
    </source>
</reference>
<evidence type="ECO:0000256" key="1">
    <source>
        <dbReference type="SAM" id="MobiDB-lite"/>
    </source>
</evidence>
<name>A0A9P8K5A5_AURME</name>
<dbReference type="OrthoDB" id="3815544at2759"/>
<accession>A0A9P8K5A5</accession>